<sequence>MPDLQDHIILVTGATSGIGKVTATELAKMGAQVVLLARNADKAAATQREIRAAAGHDRVDVLLADLADQRQVRQAAAEFNARYPRLDVLVNNAGLIFGAQRQLSADGYELGLATNHLGPFLLTALLFDKLRASEAARVINLASMGYKLAKPDLADMQSARSYSAPRIYSNTKLYNIMFTQELARRLRAHGISNVITNAVHPGVVASNFGASAGGWLARLAQLARPFLLSVEQGAETSIYLASAPEAAASSGGYFAKKRAEPVKHPFNTPEHARQLWELSEQLTGTSFLA</sequence>
<dbReference type="EMBL" id="JACXAD010000006">
    <property type="protein sequence ID" value="MBD2767711.1"/>
    <property type="molecule type" value="Genomic_DNA"/>
</dbReference>
<dbReference type="PANTHER" id="PTHR43157:SF31">
    <property type="entry name" value="PHOSPHATIDYLINOSITOL-GLYCAN BIOSYNTHESIS CLASS F PROTEIN"/>
    <property type="match status" value="1"/>
</dbReference>
<reference evidence="3" key="1">
    <citation type="submission" date="2020-09" db="EMBL/GenBank/DDBJ databases">
        <authorList>
            <person name="Kim M.K."/>
        </authorList>
    </citation>
    <scope>NUCLEOTIDE SEQUENCE</scope>
    <source>
        <strain evidence="3">BT664</strain>
    </source>
</reference>
<keyword evidence="4" id="KW-1185">Reference proteome</keyword>
<dbReference type="GO" id="GO:0016491">
    <property type="term" value="F:oxidoreductase activity"/>
    <property type="evidence" value="ECO:0007669"/>
    <property type="project" value="UniProtKB-KW"/>
</dbReference>
<dbReference type="InterPro" id="IPR036291">
    <property type="entry name" value="NAD(P)-bd_dom_sf"/>
</dbReference>
<dbReference type="Proteomes" id="UP000612233">
    <property type="component" value="Unassembled WGS sequence"/>
</dbReference>
<evidence type="ECO:0000313" key="4">
    <source>
        <dbReference type="Proteomes" id="UP000612233"/>
    </source>
</evidence>
<dbReference type="AlphaFoldDB" id="A0A927GJ35"/>
<protein>
    <submittedName>
        <fullName evidence="3">SDR family oxidoreductase</fullName>
    </submittedName>
</protein>
<gene>
    <name evidence="3" type="ORF">IC235_07375</name>
</gene>
<dbReference type="Pfam" id="PF00106">
    <property type="entry name" value="adh_short"/>
    <property type="match status" value="1"/>
</dbReference>
<dbReference type="PRINTS" id="PR00080">
    <property type="entry name" value="SDRFAMILY"/>
</dbReference>
<comment type="caution">
    <text evidence="3">The sequence shown here is derived from an EMBL/GenBank/DDBJ whole genome shotgun (WGS) entry which is preliminary data.</text>
</comment>
<dbReference type="Gene3D" id="3.40.50.720">
    <property type="entry name" value="NAD(P)-binding Rossmann-like Domain"/>
    <property type="match status" value="1"/>
</dbReference>
<accession>A0A927GJ35</accession>
<organism evidence="3 4">
    <name type="scientific">Hymenobacter montanus</name>
    <dbReference type="NCBI Taxonomy" id="2771359"/>
    <lineage>
        <taxon>Bacteria</taxon>
        <taxon>Pseudomonadati</taxon>
        <taxon>Bacteroidota</taxon>
        <taxon>Cytophagia</taxon>
        <taxon>Cytophagales</taxon>
        <taxon>Hymenobacteraceae</taxon>
        <taxon>Hymenobacter</taxon>
    </lineage>
</organism>
<dbReference type="SUPFAM" id="SSF51735">
    <property type="entry name" value="NAD(P)-binding Rossmann-fold domains"/>
    <property type="match status" value="1"/>
</dbReference>
<dbReference type="RefSeq" id="WP_191004529.1">
    <property type="nucleotide sequence ID" value="NZ_JACXAD010000006.1"/>
</dbReference>
<comment type="similarity">
    <text evidence="2">Belongs to the short-chain dehydrogenases/reductases (SDR) family.</text>
</comment>
<dbReference type="PANTHER" id="PTHR43157">
    <property type="entry name" value="PHOSPHATIDYLINOSITOL-GLYCAN BIOSYNTHESIS CLASS F PROTEIN-RELATED"/>
    <property type="match status" value="1"/>
</dbReference>
<dbReference type="InterPro" id="IPR002347">
    <property type="entry name" value="SDR_fam"/>
</dbReference>
<proteinExistence type="inferred from homology"/>
<evidence type="ECO:0000313" key="3">
    <source>
        <dbReference type="EMBL" id="MBD2767711.1"/>
    </source>
</evidence>
<name>A0A927GJ35_9BACT</name>
<dbReference type="PRINTS" id="PR00081">
    <property type="entry name" value="GDHRDH"/>
</dbReference>
<keyword evidence="1" id="KW-0560">Oxidoreductase</keyword>
<evidence type="ECO:0000256" key="2">
    <source>
        <dbReference type="RuleBase" id="RU000363"/>
    </source>
</evidence>
<dbReference type="CDD" id="cd05327">
    <property type="entry name" value="retinol-DH_like_SDR_c_like"/>
    <property type="match status" value="1"/>
</dbReference>
<evidence type="ECO:0000256" key="1">
    <source>
        <dbReference type="ARBA" id="ARBA00023002"/>
    </source>
</evidence>